<evidence type="ECO:0000256" key="2">
    <source>
        <dbReference type="ARBA" id="ARBA00001958"/>
    </source>
</evidence>
<keyword evidence="11 16" id="KW-0067">ATP-binding</keyword>
<dbReference type="OrthoDB" id="9781305at2"/>
<comment type="cofactor">
    <cofactor evidence="2">
        <name>K(+)</name>
        <dbReference type="ChEBI" id="CHEBI:29103"/>
    </cofactor>
</comment>
<dbReference type="InterPro" id="IPR043129">
    <property type="entry name" value="ATPase_NBD"/>
</dbReference>
<feature type="binding site" evidence="16">
    <location>
        <begin position="96"/>
        <end position="99"/>
    </location>
    <ligand>
        <name>substrate</name>
    </ligand>
</feature>
<comment type="caution">
    <text evidence="16">Lacks conserved residue(s) required for the propagation of feature annotation.</text>
</comment>
<dbReference type="Proteomes" id="UP000515733">
    <property type="component" value="Chromosome"/>
</dbReference>
<dbReference type="EMBL" id="LR778301">
    <property type="protein sequence ID" value="CAB1371062.1"/>
    <property type="molecule type" value="Genomic_DNA"/>
</dbReference>
<evidence type="ECO:0000256" key="1">
    <source>
        <dbReference type="ARBA" id="ARBA00001206"/>
    </source>
</evidence>
<feature type="binding site" evidence="16">
    <location>
        <position position="171"/>
    </location>
    <ligand>
        <name>substrate</name>
    </ligand>
</feature>
<evidence type="ECO:0000256" key="5">
    <source>
        <dbReference type="ARBA" id="ARBA00011738"/>
    </source>
</evidence>
<dbReference type="SUPFAM" id="SSF53067">
    <property type="entry name" value="Actin-like ATPase domain"/>
    <property type="match status" value="2"/>
</dbReference>
<evidence type="ECO:0000256" key="13">
    <source>
        <dbReference type="ARBA" id="ARBA00022993"/>
    </source>
</evidence>
<dbReference type="GO" id="GO:0015937">
    <property type="term" value="P:coenzyme A biosynthetic process"/>
    <property type="evidence" value="ECO:0007669"/>
    <property type="project" value="UniProtKB-UniRule"/>
</dbReference>
<dbReference type="GO" id="GO:0005737">
    <property type="term" value="C:cytoplasm"/>
    <property type="evidence" value="ECO:0007669"/>
    <property type="project" value="UniProtKB-SubCell"/>
</dbReference>
<dbReference type="Pfam" id="PF03309">
    <property type="entry name" value="Pan_kinase"/>
    <property type="match status" value="1"/>
</dbReference>
<evidence type="ECO:0000256" key="15">
    <source>
        <dbReference type="ARBA" id="ARBA00040883"/>
    </source>
</evidence>
<dbReference type="PANTHER" id="PTHR34265">
    <property type="entry name" value="TYPE III PANTOTHENATE KINASE"/>
    <property type="match status" value="1"/>
</dbReference>
<reference evidence="17 18" key="1">
    <citation type="submission" date="2020-03" db="EMBL/GenBank/DDBJ databases">
        <authorList>
            <consortium name="Genoscope - CEA"/>
            <person name="William W."/>
        </authorList>
    </citation>
    <scope>NUCLEOTIDE SEQUENCE [LARGE SCALE GENOMIC DNA]</scope>
    <source>
        <strain evidence="18">DSM 16959</strain>
    </source>
</reference>
<keyword evidence="10 16" id="KW-0418">Kinase</keyword>
<evidence type="ECO:0000256" key="4">
    <source>
        <dbReference type="ARBA" id="ARBA00005225"/>
    </source>
</evidence>
<evidence type="ECO:0000313" key="17">
    <source>
        <dbReference type="EMBL" id="CAB1371062.1"/>
    </source>
</evidence>
<dbReference type="PANTHER" id="PTHR34265:SF1">
    <property type="entry name" value="TYPE III PANTOTHENATE KINASE"/>
    <property type="match status" value="1"/>
</dbReference>
<sequence length="238" mass="24981">MILCLDCGNTRIKWGLREGDTWKARGAFATTATTEAEGLARVLPRTPLIRILGCNVAGAEVAQALANVLPLPIEWNLPRTEQCGVSNAYEQPGQLGADRWAALIGAWHLQGAACLVVSAGTATTIDVLDSSGIFQGGLILPGLDLMRQALARNTAQLPSQSGQYRETPRNTLDAISSGAIHATLGAISRMYAQVADRPGAACLLTGGAAEALAPHLTLPLRRVEDLVLEGLARITAPS</sequence>
<comment type="function">
    <text evidence="16">Catalyzes the phosphorylation of pantothenate (Pan), the first step in CoA biosynthesis.</text>
</comment>
<dbReference type="NCBIfam" id="TIGR00671">
    <property type="entry name" value="baf"/>
    <property type="match status" value="1"/>
</dbReference>
<organism evidence="17 18">
    <name type="scientific">Denitratisoma oestradiolicum</name>
    <dbReference type="NCBI Taxonomy" id="311182"/>
    <lineage>
        <taxon>Bacteria</taxon>
        <taxon>Pseudomonadati</taxon>
        <taxon>Pseudomonadota</taxon>
        <taxon>Betaproteobacteria</taxon>
        <taxon>Nitrosomonadales</taxon>
        <taxon>Sterolibacteriaceae</taxon>
        <taxon>Denitratisoma</taxon>
    </lineage>
</organism>
<dbReference type="EC" id="2.7.1.33" evidence="6 16"/>
<protein>
    <recommendedName>
        <fullName evidence="15 16">Type III pantothenate kinase</fullName>
        <ecNumber evidence="6 16">2.7.1.33</ecNumber>
    </recommendedName>
    <alternativeName>
        <fullName evidence="16">PanK-III</fullName>
    </alternativeName>
    <alternativeName>
        <fullName evidence="16">Pantothenic acid kinase</fullName>
    </alternativeName>
</protein>
<gene>
    <name evidence="16 17" type="primary">coaX</name>
    <name evidence="17" type="ORF">DENOEST_3908</name>
</gene>
<evidence type="ECO:0000256" key="12">
    <source>
        <dbReference type="ARBA" id="ARBA00022958"/>
    </source>
</evidence>
<evidence type="ECO:0000256" key="10">
    <source>
        <dbReference type="ARBA" id="ARBA00022777"/>
    </source>
</evidence>
<dbReference type="KEGG" id="doe:DENOEST_3908"/>
<comment type="catalytic activity">
    <reaction evidence="1 16">
        <text>(R)-pantothenate + ATP = (R)-4'-phosphopantothenate + ADP + H(+)</text>
        <dbReference type="Rhea" id="RHEA:16373"/>
        <dbReference type="ChEBI" id="CHEBI:10986"/>
        <dbReference type="ChEBI" id="CHEBI:15378"/>
        <dbReference type="ChEBI" id="CHEBI:29032"/>
        <dbReference type="ChEBI" id="CHEBI:30616"/>
        <dbReference type="ChEBI" id="CHEBI:456216"/>
        <dbReference type="EC" id="2.7.1.33"/>
    </reaction>
</comment>
<keyword evidence="8 16" id="KW-0808">Transferase</keyword>
<feature type="binding site" evidence="16">
    <location>
        <position position="121"/>
    </location>
    <ligand>
        <name>ATP</name>
        <dbReference type="ChEBI" id="CHEBI:30616"/>
    </ligand>
</feature>
<comment type="cofactor">
    <cofactor evidence="16">
        <name>NH4(+)</name>
        <dbReference type="ChEBI" id="CHEBI:28938"/>
    </cofactor>
    <cofactor evidence="16">
        <name>K(+)</name>
        <dbReference type="ChEBI" id="CHEBI:29103"/>
    </cofactor>
    <text evidence="16">A monovalent cation. Ammonium or potassium.</text>
</comment>
<evidence type="ECO:0000256" key="14">
    <source>
        <dbReference type="ARBA" id="ARBA00038036"/>
    </source>
</evidence>
<evidence type="ECO:0000256" key="11">
    <source>
        <dbReference type="ARBA" id="ARBA00022840"/>
    </source>
</evidence>
<dbReference type="CDD" id="cd24015">
    <property type="entry name" value="ASKHA_NBD_PanK-III"/>
    <property type="match status" value="1"/>
</dbReference>
<dbReference type="RefSeq" id="WP_145770328.1">
    <property type="nucleotide sequence ID" value="NZ_LR778301.1"/>
</dbReference>
<name>A0A6S6Y6B8_9PROT</name>
<feature type="binding site" evidence="16">
    <location>
        <begin position="6"/>
        <end position="13"/>
    </location>
    <ligand>
        <name>ATP</name>
        <dbReference type="ChEBI" id="CHEBI:30616"/>
    </ligand>
</feature>
<comment type="pathway">
    <text evidence="4 16">Cofactor biosynthesis; coenzyme A biosynthesis; CoA from (R)-pantothenate: step 1/5.</text>
</comment>
<dbReference type="HAMAP" id="MF_01274">
    <property type="entry name" value="Pantothen_kinase_3"/>
    <property type="match status" value="1"/>
</dbReference>
<keyword evidence="12 16" id="KW-0630">Potassium</keyword>
<feature type="active site" description="Proton acceptor" evidence="16">
    <location>
        <position position="98"/>
    </location>
</feature>
<comment type="subunit">
    <text evidence="5 16">Homodimer.</text>
</comment>
<dbReference type="GO" id="GO:0004594">
    <property type="term" value="F:pantothenate kinase activity"/>
    <property type="evidence" value="ECO:0007669"/>
    <property type="project" value="UniProtKB-UniRule"/>
</dbReference>
<comment type="subcellular location">
    <subcellularLocation>
        <location evidence="3 16">Cytoplasm</location>
    </subcellularLocation>
</comment>
<keyword evidence="18" id="KW-1185">Reference proteome</keyword>
<evidence type="ECO:0000256" key="7">
    <source>
        <dbReference type="ARBA" id="ARBA00022490"/>
    </source>
</evidence>
<keyword evidence="7 16" id="KW-0963">Cytoplasm</keyword>
<evidence type="ECO:0000256" key="16">
    <source>
        <dbReference type="HAMAP-Rule" id="MF_01274"/>
    </source>
</evidence>
<proteinExistence type="inferred from homology"/>
<evidence type="ECO:0000313" key="18">
    <source>
        <dbReference type="Proteomes" id="UP000515733"/>
    </source>
</evidence>
<evidence type="ECO:0000256" key="8">
    <source>
        <dbReference type="ARBA" id="ARBA00022679"/>
    </source>
</evidence>
<evidence type="ECO:0000256" key="9">
    <source>
        <dbReference type="ARBA" id="ARBA00022741"/>
    </source>
</evidence>
<keyword evidence="13 16" id="KW-0173">Coenzyme A biosynthesis</keyword>
<feature type="binding site" evidence="16">
    <location>
        <position position="89"/>
    </location>
    <ligand>
        <name>substrate</name>
    </ligand>
</feature>
<dbReference type="InterPro" id="IPR004619">
    <property type="entry name" value="Type_III_PanK"/>
</dbReference>
<accession>A0A6S6Y6B8</accession>
<evidence type="ECO:0000256" key="3">
    <source>
        <dbReference type="ARBA" id="ARBA00004496"/>
    </source>
</evidence>
<dbReference type="GO" id="GO:0005524">
    <property type="term" value="F:ATP binding"/>
    <property type="evidence" value="ECO:0007669"/>
    <property type="project" value="UniProtKB-UniRule"/>
</dbReference>
<dbReference type="UniPathway" id="UPA00241">
    <property type="reaction ID" value="UER00352"/>
</dbReference>
<evidence type="ECO:0000256" key="6">
    <source>
        <dbReference type="ARBA" id="ARBA00012102"/>
    </source>
</evidence>
<comment type="similarity">
    <text evidence="14 16">Belongs to the type III pantothenate kinase family.</text>
</comment>
<keyword evidence="9 16" id="KW-0547">Nucleotide-binding</keyword>
<dbReference type="Gene3D" id="3.30.420.40">
    <property type="match status" value="2"/>
</dbReference>
<dbReference type="AlphaFoldDB" id="A0A6S6Y6B8"/>